<organism evidence="1 2">
    <name type="scientific">Letharia columbiana</name>
    <dbReference type="NCBI Taxonomy" id="112416"/>
    <lineage>
        <taxon>Eukaryota</taxon>
        <taxon>Fungi</taxon>
        <taxon>Dikarya</taxon>
        <taxon>Ascomycota</taxon>
        <taxon>Pezizomycotina</taxon>
        <taxon>Lecanoromycetes</taxon>
        <taxon>OSLEUM clade</taxon>
        <taxon>Lecanoromycetidae</taxon>
        <taxon>Lecanorales</taxon>
        <taxon>Lecanorineae</taxon>
        <taxon>Parmeliaceae</taxon>
        <taxon>Letharia</taxon>
    </lineage>
</organism>
<gene>
    <name evidence="1" type="ORF">HO173_005582</name>
</gene>
<protein>
    <submittedName>
        <fullName evidence="1">Uncharacterized protein</fullName>
    </submittedName>
</protein>
<proteinExistence type="predicted"/>
<evidence type="ECO:0000313" key="2">
    <source>
        <dbReference type="Proteomes" id="UP000578531"/>
    </source>
</evidence>
<dbReference type="EMBL" id="JACCJC010000021">
    <property type="protein sequence ID" value="KAF6235954.1"/>
    <property type="molecule type" value="Genomic_DNA"/>
</dbReference>
<name>A0A8H6L533_9LECA</name>
<dbReference type="GeneID" id="59287244"/>
<accession>A0A8H6L533</accession>
<comment type="caution">
    <text evidence="1">The sequence shown here is derived from an EMBL/GenBank/DDBJ whole genome shotgun (WGS) entry which is preliminary data.</text>
</comment>
<dbReference type="RefSeq" id="XP_037165306.1">
    <property type="nucleotide sequence ID" value="XM_037307497.1"/>
</dbReference>
<sequence>MAILCILQRPKEGPENPRLLSGIFEGGTDRGVSARERMPRRTSRLGRSKHAFGTKRLIVGHRMPIDAAGNVVGKLGFGSGAVNVFGCGEGLRCYGSELYGWLSLTGLGYLPV</sequence>
<dbReference type="Proteomes" id="UP000578531">
    <property type="component" value="Unassembled WGS sequence"/>
</dbReference>
<evidence type="ECO:0000313" key="1">
    <source>
        <dbReference type="EMBL" id="KAF6235954.1"/>
    </source>
</evidence>
<reference evidence="1 2" key="1">
    <citation type="journal article" date="2020" name="Genomics">
        <title>Complete, high-quality genomes from long-read metagenomic sequencing of two wolf lichen thalli reveals enigmatic genome architecture.</title>
        <authorList>
            <person name="McKenzie S.K."/>
            <person name="Walston R.F."/>
            <person name="Allen J.L."/>
        </authorList>
    </citation>
    <scope>NUCLEOTIDE SEQUENCE [LARGE SCALE GENOMIC DNA]</scope>
    <source>
        <strain evidence="1">WasteWater2</strain>
    </source>
</reference>
<dbReference type="AlphaFoldDB" id="A0A8H6L533"/>
<keyword evidence="2" id="KW-1185">Reference proteome</keyword>